<gene>
    <name evidence="1" type="ORF">CIAN88_21470</name>
    <name evidence="4" type="ORF">DXA38_03555</name>
    <name evidence="3" type="ORF">GT664_06780</name>
    <name evidence="2" type="ORF">MKC95_13825</name>
</gene>
<dbReference type="EMBL" id="JQIF01000131">
    <property type="protein sequence ID" value="KGJ51244.1"/>
    <property type="molecule type" value="Genomic_DNA"/>
</dbReference>
<keyword evidence="2" id="KW-0449">Lipoprotein</keyword>
<reference evidence="3" key="3">
    <citation type="journal article" date="2019" name="Nat. Med.">
        <title>A library of human gut bacterial isolates paired with longitudinal multiomics data enables mechanistic microbiome research.</title>
        <authorList>
            <person name="Poyet M."/>
            <person name="Groussin M."/>
            <person name="Gibbons S.M."/>
            <person name="Avila-Pacheco J."/>
            <person name="Jiang X."/>
            <person name="Kearney S.M."/>
            <person name="Perrotta A.R."/>
            <person name="Berdy B."/>
            <person name="Zhao S."/>
            <person name="Lieberman T.D."/>
            <person name="Swanson P.K."/>
            <person name="Smith M."/>
            <person name="Roesemann S."/>
            <person name="Alexander J.E."/>
            <person name="Rich S.A."/>
            <person name="Livny J."/>
            <person name="Vlamakis H."/>
            <person name="Clish C."/>
            <person name="Bullock K."/>
            <person name="Deik A."/>
            <person name="Scott J."/>
            <person name="Pierce K.A."/>
            <person name="Xavier R.J."/>
            <person name="Alm E.J."/>
        </authorList>
    </citation>
    <scope>NUCLEOTIDE SEQUENCE</scope>
    <source>
        <strain evidence="3">BIOML-A12</strain>
    </source>
</reference>
<dbReference type="Proteomes" id="UP000030008">
    <property type="component" value="Unassembled WGS sequence"/>
</dbReference>
<comment type="caution">
    <text evidence="1">The sequence shown here is derived from an EMBL/GenBank/DDBJ whole genome shotgun (WGS) entry which is preliminary data.</text>
</comment>
<dbReference type="SUPFAM" id="SSF160704">
    <property type="entry name" value="YehR-like"/>
    <property type="match status" value="1"/>
</dbReference>
<organism evidence="1 5">
    <name type="scientific">Clostridium innocuum</name>
    <dbReference type="NCBI Taxonomy" id="1522"/>
    <lineage>
        <taxon>Bacteria</taxon>
        <taxon>Bacillati</taxon>
        <taxon>Bacillota</taxon>
        <taxon>Clostridia</taxon>
        <taxon>Eubacteriales</taxon>
        <taxon>Clostridiaceae</taxon>
        <taxon>Clostridium</taxon>
    </lineage>
</organism>
<evidence type="ECO:0000313" key="1">
    <source>
        <dbReference type="EMBL" id="KGJ51244.1"/>
    </source>
</evidence>
<evidence type="ECO:0000313" key="6">
    <source>
        <dbReference type="Proteomes" id="UP000260025"/>
    </source>
</evidence>
<accession>A0A099HZR4</accession>
<sequence length="154" mass="16936">MKKLLCAAFAVAMLAGCSGGKEETKTMTCTAEQKSNGSTISQTIKFDYQGDNITKQDQKTVITAPDKKTYEAMLPTLKSASLESKAKGVEGMSYSLTEDKDKFSITESIVFDIKEIDPKDYGTFTNQKLSGKKMVMDLEKTKENIEKSGLTCKK</sequence>
<dbReference type="Proteomes" id="UP001203972">
    <property type="component" value="Unassembled WGS sequence"/>
</dbReference>
<dbReference type="OrthoDB" id="1648439at2"/>
<name>A0A099HZR4_CLOIN</name>
<dbReference type="Proteomes" id="UP000604383">
    <property type="component" value="Unassembled WGS sequence"/>
</dbReference>
<proteinExistence type="predicted"/>
<protein>
    <submittedName>
        <fullName evidence="3">DUF1307 domain-containing protein</fullName>
    </submittedName>
    <submittedName>
        <fullName evidence="2">Lipoprotein</fullName>
    </submittedName>
</protein>
<reference evidence="1 5" key="1">
    <citation type="submission" date="2014-08" db="EMBL/GenBank/DDBJ databases">
        <title>Clostridium innocuum, an unnegligible vancomycin-resistant pathogen causing extra-intestinal infections.</title>
        <authorList>
            <person name="Feng Y."/>
            <person name="Chiu C.-H."/>
        </authorList>
    </citation>
    <scope>NUCLEOTIDE SEQUENCE [LARGE SCALE GENOMIC DNA]</scope>
    <source>
        <strain evidence="1 5">AN88</strain>
    </source>
</reference>
<dbReference type="RefSeq" id="WP_008817619.1">
    <property type="nucleotide sequence ID" value="NZ_AP025565.1"/>
</dbReference>
<dbReference type="Gene3D" id="3.30.1830.10">
    <property type="entry name" value="YehR-like"/>
    <property type="match status" value="1"/>
</dbReference>
<evidence type="ECO:0000313" key="4">
    <source>
        <dbReference type="EMBL" id="RGC18049.1"/>
    </source>
</evidence>
<dbReference type="AlphaFoldDB" id="A0A099HZR4"/>
<dbReference type="EMBL" id="JAKTMA010000024">
    <property type="protein sequence ID" value="MCR0233847.1"/>
    <property type="molecule type" value="Genomic_DNA"/>
</dbReference>
<dbReference type="Proteomes" id="UP000260025">
    <property type="component" value="Unassembled WGS sequence"/>
</dbReference>
<dbReference type="EMBL" id="QVEV01000003">
    <property type="protein sequence ID" value="RGC18049.1"/>
    <property type="molecule type" value="Genomic_DNA"/>
</dbReference>
<reference evidence="2" key="4">
    <citation type="journal article" date="2022" name="Clin. Infect. Dis.">
        <title>Association between Clostridium innocuum and antibiotic-associated diarrhea in adults and children: A cross-sectional study and comparative genomics analysis.</title>
        <authorList>
            <person name="Cherny K.E."/>
            <person name="Muscat E.B."/>
            <person name="Balaji A."/>
            <person name="Mukherjee J."/>
            <person name="Ozer E.A."/>
            <person name="Angarone M.P."/>
            <person name="Hauser A.R."/>
            <person name="Sichel J.S."/>
            <person name="Amponsah E."/>
            <person name="Kociolek L.K."/>
        </authorList>
    </citation>
    <scope>NUCLEOTIDE SEQUENCE</scope>
    <source>
        <strain evidence="2">NU1-AC-029v</strain>
    </source>
</reference>
<evidence type="ECO:0000313" key="5">
    <source>
        <dbReference type="Proteomes" id="UP000030008"/>
    </source>
</evidence>
<dbReference type="PROSITE" id="PS51257">
    <property type="entry name" value="PROKAR_LIPOPROTEIN"/>
    <property type="match status" value="1"/>
</dbReference>
<evidence type="ECO:0000313" key="3">
    <source>
        <dbReference type="EMBL" id="MZH55466.1"/>
    </source>
</evidence>
<dbReference type="EMBL" id="WWTN01000008">
    <property type="protein sequence ID" value="MZH55466.1"/>
    <property type="molecule type" value="Genomic_DNA"/>
</dbReference>
<reference evidence="4 6" key="2">
    <citation type="submission" date="2018-08" db="EMBL/GenBank/DDBJ databases">
        <title>A genome reference for cultivated species of the human gut microbiota.</title>
        <authorList>
            <person name="Zou Y."/>
            <person name="Xue W."/>
            <person name="Luo G."/>
        </authorList>
    </citation>
    <scope>NUCLEOTIDE SEQUENCE [LARGE SCALE GENOMIC DNA]</scope>
    <source>
        <strain evidence="4 6">OF01-2LB</strain>
    </source>
</reference>
<evidence type="ECO:0000313" key="2">
    <source>
        <dbReference type="EMBL" id="MCR0233847.1"/>
    </source>
</evidence>
<dbReference type="InterPro" id="IPR036699">
    <property type="entry name" value="YehR-like_sf"/>
</dbReference>